<evidence type="ECO:0000313" key="2">
    <source>
        <dbReference type="EMBL" id="MDQ4625050.1"/>
    </source>
</evidence>
<sequence>MMNNDKKQITELGGPTKLAELLGYAKQGGVQRVQNWMVRGIPSKVRLDHPEIFAAAFRSSAESTQASIQQTDSRIDAGAKP</sequence>
<evidence type="ECO:0000313" key="3">
    <source>
        <dbReference type="Proteomes" id="UP001237592"/>
    </source>
</evidence>
<feature type="region of interest" description="Disordered" evidence="1">
    <location>
        <begin position="59"/>
        <end position="81"/>
    </location>
</feature>
<gene>
    <name evidence="2" type="ORF">RB624_04015</name>
</gene>
<dbReference type="Proteomes" id="UP001237592">
    <property type="component" value="Unassembled WGS sequence"/>
</dbReference>
<organism evidence="2 3">
    <name type="scientific">Janthinobacterium lividum</name>
    <dbReference type="NCBI Taxonomy" id="29581"/>
    <lineage>
        <taxon>Bacteria</taxon>
        <taxon>Pseudomonadati</taxon>
        <taxon>Pseudomonadota</taxon>
        <taxon>Betaproteobacteria</taxon>
        <taxon>Burkholderiales</taxon>
        <taxon>Oxalobacteraceae</taxon>
        <taxon>Janthinobacterium</taxon>
    </lineage>
</organism>
<reference evidence="2 3" key="1">
    <citation type="submission" date="2023-08" db="EMBL/GenBank/DDBJ databases">
        <title>Draft genome sequence of Janthinobacterium lividum.</title>
        <authorList>
            <person name="Chun B.H."/>
            <person name="Lee Y."/>
        </authorList>
    </citation>
    <scope>NUCLEOTIDE SEQUENCE [LARGE SCALE GENOMIC DNA]</scope>
    <source>
        <strain evidence="2 3">AMJK</strain>
    </source>
</reference>
<comment type="caution">
    <text evidence="2">The sequence shown here is derived from an EMBL/GenBank/DDBJ whole genome shotgun (WGS) entry which is preliminary data.</text>
</comment>
<proteinExistence type="predicted"/>
<accession>A0ABU0XNF5</accession>
<dbReference type="EMBL" id="JAVFKP010000001">
    <property type="protein sequence ID" value="MDQ4625050.1"/>
    <property type="molecule type" value="Genomic_DNA"/>
</dbReference>
<evidence type="ECO:0000256" key="1">
    <source>
        <dbReference type="SAM" id="MobiDB-lite"/>
    </source>
</evidence>
<dbReference type="RefSeq" id="WP_083299597.1">
    <property type="nucleotide sequence ID" value="NZ_JAVFKP010000001.1"/>
</dbReference>
<protein>
    <submittedName>
        <fullName evidence="2">Uncharacterized protein</fullName>
    </submittedName>
</protein>
<keyword evidence="3" id="KW-1185">Reference proteome</keyword>
<name>A0ABU0XNF5_9BURK</name>
<feature type="compositionally biased region" description="Polar residues" evidence="1">
    <location>
        <begin position="60"/>
        <end position="72"/>
    </location>
</feature>